<sequence length="287" mass="32551">MGFQDHLWVAGHPKEQSRQTPTTPKDTAKPLEGISSSSSSDSDDKDLGSPEGEDSKCGELQRHCQDLEKARKERVKREKEATKQERKTSKKGDSTKAQKKPPKKTGTPKKTKQKLPKSPCKEVKQKKPPEKPKPKPKKGKPKKKVSDTKTAGVAEPSRKRRTEVSKSARRRSTATQEWSYHKMLKAGEDFYCHNHNCRARIALMDPFFTHRRPPNENGEDQEVLHYHTGWYCLGIPVTDREGFLAADFGDGRGASVQNMCEDFWKLEEKQRMDQKSGRADEAHGEAD</sequence>
<feature type="region of interest" description="Disordered" evidence="1">
    <location>
        <begin position="1"/>
        <end position="176"/>
    </location>
</feature>
<proteinExistence type="predicted"/>
<reference evidence="2" key="1">
    <citation type="submission" date="2020-06" db="EMBL/GenBank/DDBJ databases">
        <authorList>
            <consortium name="Plant Systems Biology data submission"/>
        </authorList>
    </citation>
    <scope>NUCLEOTIDE SEQUENCE</scope>
    <source>
        <strain evidence="2">D6</strain>
    </source>
</reference>
<protein>
    <submittedName>
        <fullName evidence="2">Uncharacterized protein</fullName>
    </submittedName>
</protein>
<dbReference type="EMBL" id="CAICTM010003168">
    <property type="protein sequence ID" value="CAB9530995.1"/>
    <property type="molecule type" value="Genomic_DNA"/>
</dbReference>
<dbReference type="Proteomes" id="UP001153069">
    <property type="component" value="Unassembled WGS sequence"/>
</dbReference>
<feature type="compositionally biased region" description="Basic residues" evidence="1">
    <location>
        <begin position="134"/>
        <end position="143"/>
    </location>
</feature>
<gene>
    <name evidence="2" type="ORF">SEMRO_3170_G344730.1</name>
</gene>
<organism evidence="2 3">
    <name type="scientific">Seminavis robusta</name>
    <dbReference type="NCBI Taxonomy" id="568900"/>
    <lineage>
        <taxon>Eukaryota</taxon>
        <taxon>Sar</taxon>
        <taxon>Stramenopiles</taxon>
        <taxon>Ochrophyta</taxon>
        <taxon>Bacillariophyta</taxon>
        <taxon>Bacillariophyceae</taxon>
        <taxon>Bacillariophycidae</taxon>
        <taxon>Naviculales</taxon>
        <taxon>Naviculaceae</taxon>
        <taxon>Seminavis</taxon>
    </lineage>
</organism>
<evidence type="ECO:0000313" key="2">
    <source>
        <dbReference type="EMBL" id="CAB9530995.1"/>
    </source>
</evidence>
<feature type="compositionally biased region" description="Basic and acidic residues" evidence="1">
    <location>
        <begin position="119"/>
        <end position="133"/>
    </location>
</feature>
<name>A0A9N8HZV3_9STRA</name>
<accession>A0A9N8HZV3</accession>
<evidence type="ECO:0000313" key="3">
    <source>
        <dbReference type="Proteomes" id="UP001153069"/>
    </source>
</evidence>
<evidence type="ECO:0000256" key="1">
    <source>
        <dbReference type="SAM" id="MobiDB-lite"/>
    </source>
</evidence>
<feature type="compositionally biased region" description="Basic residues" evidence="1">
    <location>
        <begin position="97"/>
        <end position="115"/>
    </location>
</feature>
<dbReference type="AlphaFoldDB" id="A0A9N8HZV3"/>
<keyword evidence="3" id="KW-1185">Reference proteome</keyword>
<feature type="compositionally biased region" description="Basic and acidic residues" evidence="1">
    <location>
        <begin position="45"/>
        <end position="96"/>
    </location>
</feature>
<comment type="caution">
    <text evidence="2">The sequence shown here is derived from an EMBL/GenBank/DDBJ whole genome shotgun (WGS) entry which is preliminary data.</text>
</comment>